<dbReference type="AlphaFoldDB" id="A0A9D4CQC0"/>
<organism evidence="1 2">
    <name type="scientific">Dreissena polymorpha</name>
    <name type="common">Zebra mussel</name>
    <name type="synonym">Mytilus polymorpha</name>
    <dbReference type="NCBI Taxonomy" id="45954"/>
    <lineage>
        <taxon>Eukaryota</taxon>
        <taxon>Metazoa</taxon>
        <taxon>Spiralia</taxon>
        <taxon>Lophotrochozoa</taxon>
        <taxon>Mollusca</taxon>
        <taxon>Bivalvia</taxon>
        <taxon>Autobranchia</taxon>
        <taxon>Heteroconchia</taxon>
        <taxon>Euheterodonta</taxon>
        <taxon>Imparidentia</taxon>
        <taxon>Neoheterodontei</taxon>
        <taxon>Myida</taxon>
        <taxon>Dreissenoidea</taxon>
        <taxon>Dreissenidae</taxon>
        <taxon>Dreissena</taxon>
    </lineage>
</organism>
<reference evidence="1" key="2">
    <citation type="submission" date="2020-11" db="EMBL/GenBank/DDBJ databases">
        <authorList>
            <person name="McCartney M.A."/>
            <person name="Auch B."/>
            <person name="Kono T."/>
            <person name="Mallez S."/>
            <person name="Becker A."/>
            <person name="Gohl D.M."/>
            <person name="Silverstein K.A.T."/>
            <person name="Koren S."/>
            <person name="Bechman K.B."/>
            <person name="Herman A."/>
            <person name="Abrahante J.E."/>
            <person name="Garbe J."/>
        </authorList>
    </citation>
    <scope>NUCLEOTIDE SEQUENCE</scope>
    <source>
        <strain evidence="1">Duluth1</strain>
        <tissue evidence="1">Whole animal</tissue>
    </source>
</reference>
<evidence type="ECO:0000313" key="1">
    <source>
        <dbReference type="EMBL" id="KAH3728722.1"/>
    </source>
</evidence>
<keyword evidence="2" id="KW-1185">Reference proteome</keyword>
<dbReference type="EMBL" id="JAIWYP010000012">
    <property type="protein sequence ID" value="KAH3728722.1"/>
    <property type="molecule type" value="Genomic_DNA"/>
</dbReference>
<protein>
    <submittedName>
        <fullName evidence="1">Uncharacterized protein</fullName>
    </submittedName>
</protein>
<reference evidence="1" key="1">
    <citation type="journal article" date="2019" name="bioRxiv">
        <title>The Genome of the Zebra Mussel, Dreissena polymorpha: A Resource for Invasive Species Research.</title>
        <authorList>
            <person name="McCartney M.A."/>
            <person name="Auch B."/>
            <person name="Kono T."/>
            <person name="Mallez S."/>
            <person name="Zhang Y."/>
            <person name="Obille A."/>
            <person name="Becker A."/>
            <person name="Abrahante J.E."/>
            <person name="Garbe J."/>
            <person name="Badalamenti J.P."/>
            <person name="Herman A."/>
            <person name="Mangelson H."/>
            <person name="Liachko I."/>
            <person name="Sullivan S."/>
            <person name="Sone E.D."/>
            <person name="Koren S."/>
            <person name="Silverstein K.A.T."/>
            <person name="Beckman K.B."/>
            <person name="Gohl D.M."/>
        </authorList>
    </citation>
    <scope>NUCLEOTIDE SEQUENCE</scope>
    <source>
        <strain evidence="1">Duluth1</strain>
        <tissue evidence="1">Whole animal</tissue>
    </source>
</reference>
<sequence length="57" mass="6118">MEIVDKRETELKSSIMEREGMKRAMADISSAGIEIGEIVTDAITTIAALISCSGSEE</sequence>
<proteinExistence type="predicted"/>
<accession>A0A9D4CQC0</accession>
<name>A0A9D4CQC0_DREPO</name>
<evidence type="ECO:0000313" key="2">
    <source>
        <dbReference type="Proteomes" id="UP000828390"/>
    </source>
</evidence>
<dbReference type="Proteomes" id="UP000828390">
    <property type="component" value="Unassembled WGS sequence"/>
</dbReference>
<gene>
    <name evidence="1" type="ORF">DPMN_054682</name>
</gene>
<comment type="caution">
    <text evidence="1">The sequence shown here is derived from an EMBL/GenBank/DDBJ whole genome shotgun (WGS) entry which is preliminary data.</text>
</comment>